<sequence>MENAKNIKVECSSNELMTFYIQQMYSVGNNGLAKALGIHPSKSSRDKARIFDLACQLVSKFGLPPDSVNISDKPTKVVLEGDYAERLIQALEGKGKVKRKASTTANDEASQQMDLI</sequence>
<protein>
    <submittedName>
        <fullName evidence="2">Uncharacterized protein</fullName>
    </submittedName>
</protein>
<comment type="caution">
    <text evidence="2">The sequence shown here is derived from an EMBL/GenBank/DDBJ whole genome shotgun (WGS) entry which is preliminary data.</text>
</comment>
<evidence type="ECO:0000313" key="2">
    <source>
        <dbReference type="EMBL" id="EMP9431636.1"/>
    </source>
</evidence>
<accession>A0AAI9HYM5</accession>
<name>A0AAI9HYM5_PROST</name>
<dbReference type="Proteomes" id="UP001495779">
    <property type="component" value="Unassembled WGS sequence"/>
</dbReference>
<feature type="compositionally biased region" description="Polar residues" evidence="1">
    <location>
        <begin position="102"/>
        <end position="116"/>
    </location>
</feature>
<dbReference type="EMBL" id="JAGSRH010000007">
    <property type="protein sequence ID" value="MER5076476.1"/>
    <property type="molecule type" value="Genomic_DNA"/>
</dbReference>
<reference evidence="3 4" key="1">
    <citation type="submission" date="2021-04" db="EMBL/GenBank/DDBJ databases">
        <title>Determining the burden of carbapenem-resistant Enterobacterales from a tertiary public heath setting in Bangladesh: a clinical, epidemiological, and molecular study.</title>
        <authorList>
            <person name="Farzana R."/>
            <person name="Walsh T.R."/>
        </authorList>
    </citation>
    <scope>NUCLEOTIDE SEQUENCE [LARGE SCALE GENOMIC DNA]</scope>
    <source>
        <strain evidence="4">dmpro_s316</strain>
        <strain evidence="3">Dmpro_s316</strain>
    </source>
</reference>
<feature type="region of interest" description="Disordered" evidence="1">
    <location>
        <begin position="95"/>
        <end position="116"/>
    </location>
</feature>
<evidence type="ECO:0000313" key="3">
    <source>
        <dbReference type="EMBL" id="MER5076476.1"/>
    </source>
</evidence>
<evidence type="ECO:0000256" key="1">
    <source>
        <dbReference type="SAM" id="MobiDB-lite"/>
    </source>
</evidence>
<proteinExistence type="predicted"/>
<evidence type="ECO:0000313" key="4">
    <source>
        <dbReference type="Proteomes" id="UP001495779"/>
    </source>
</evidence>
<dbReference type="AlphaFoldDB" id="A0AAI9HYM5"/>
<dbReference type="EMBL" id="AAZDVE040000003">
    <property type="protein sequence ID" value="EMP9431636.1"/>
    <property type="molecule type" value="Genomic_DNA"/>
</dbReference>
<gene>
    <name evidence="2" type="ORF">JRA39_000645</name>
    <name evidence="3" type="ORF">KDV35_06290</name>
</gene>
<dbReference type="RefSeq" id="WP_350588765.1">
    <property type="nucleotide sequence ID" value="NZ_JAGSRH010000007.1"/>
</dbReference>
<organism evidence="2">
    <name type="scientific">Providencia stuartii</name>
    <dbReference type="NCBI Taxonomy" id="588"/>
    <lineage>
        <taxon>Bacteria</taxon>
        <taxon>Pseudomonadati</taxon>
        <taxon>Pseudomonadota</taxon>
        <taxon>Gammaproteobacteria</taxon>
        <taxon>Enterobacterales</taxon>
        <taxon>Morganellaceae</taxon>
        <taxon>Providencia</taxon>
    </lineage>
</organism>
<reference evidence="2" key="2">
    <citation type="submission" date="2024-02" db="EMBL/GenBank/DDBJ databases">
        <authorList>
            <consortium name="Clinical and Environmental Microbiology Branch: Whole genome sequencing antimicrobial resistance pathogens in the healthcare setting"/>
        </authorList>
    </citation>
    <scope>NUCLEOTIDE SEQUENCE</scope>
    <source>
        <strain evidence="2">2020GO-00142</strain>
    </source>
</reference>